<dbReference type="InterPro" id="IPR027417">
    <property type="entry name" value="P-loop_NTPase"/>
</dbReference>
<evidence type="ECO:0000259" key="2">
    <source>
        <dbReference type="SMART" id="SM00382"/>
    </source>
</evidence>
<feature type="compositionally biased region" description="Basic and acidic residues" evidence="1">
    <location>
        <begin position="174"/>
        <end position="189"/>
    </location>
</feature>
<dbReference type="Gene3D" id="3.40.50.300">
    <property type="entry name" value="P-loop containing nucleotide triphosphate hydrolases"/>
    <property type="match status" value="1"/>
</dbReference>
<organism evidence="3 4">
    <name type="scientific">Delitschia confertaspora ATCC 74209</name>
    <dbReference type="NCBI Taxonomy" id="1513339"/>
    <lineage>
        <taxon>Eukaryota</taxon>
        <taxon>Fungi</taxon>
        <taxon>Dikarya</taxon>
        <taxon>Ascomycota</taxon>
        <taxon>Pezizomycotina</taxon>
        <taxon>Dothideomycetes</taxon>
        <taxon>Pleosporomycetidae</taxon>
        <taxon>Pleosporales</taxon>
        <taxon>Delitschiaceae</taxon>
        <taxon>Delitschia</taxon>
    </lineage>
</organism>
<name>A0A9P4JIX3_9PLEO</name>
<dbReference type="SMART" id="SM00382">
    <property type="entry name" value="AAA"/>
    <property type="match status" value="1"/>
</dbReference>
<dbReference type="PANTHER" id="PTHR23389:SF21">
    <property type="entry name" value="ATPASE FAMILY AAA DOMAIN-CONTAINING PROTEIN 5"/>
    <property type="match status" value="1"/>
</dbReference>
<feature type="compositionally biased region" description="Basic and acidic residues" evidence="1">
    <location>
        <begin position="96"/>
        <end position="109"/>
    </location>
</feature>
<feature type="region of interest" description="Disordered" evidence="1">
    <location>
        <begin position="611"/>
        <end position="637"/>
    </location>
</feature>
<comment type="caution">
    <text evidence="3">The sequence shown here is derived from an EMBL/GenBank/DDBJ whole genome shotgun (WGS) entry which is preliminary data.</text>
</comment>
<evidence type="ECO:0000313" key="4">
    <source>
        <dbReference type="Proteomes" id="UP000799536"/>
    </source>
</evidence>
<protein>
    <recommendedName>
        <fullName evidence="2">AAA+ ATPase domain-containing protein</fullName>
    </recommendedName>
</protein>
<dbReference type="InterPro" id="IPR003959">
    <property type="entry name" value="ATPase_AAA_core"/>
</dbReference>
<feature type="region of interest" description="Disordered" evidence="1">
    <location>
        <begin position="1"/>
        <end position="201"/>
    </location>
</feature>
<reference evidence="3" key="1">
    <citation type="journal article" date="2020" name="Stud. Mycol.">
        <title>101 Dothideomycetes genomes: a test case for predicting lifestyles and emergence of pathogens.</title>
        <authorList>
            <person name="Haridas S."/>
            <person name="Albert R."/>
            <person name="Binder M."/>
            <person name="Bloem J."/>
            <person name="Labutti K."/>
            <person name="Salamov A."/>
            <person name="Andreopoulos B."/>
            <person name="Baker S."/>
            <person name="Barry K."/>
            <person name="Bills G."/>
            <person name="Bluhm B."/>
            <person name="Cannon C."/>
            <person name="Castanera R."/>
            <person name="Culley D."/>
            <person name="Daum C."/>
            <person name="Ezra D."/>
            <person name="Gonzalez J."/>
            <person name="Henrissat B."/>
            <person name="Kuo A."/>
            <person name="Liang C."/>
            <person name="Lipzen A."/>
            <person name="Lutzoni F."/>
            <person name="Magnuson J."/>
            <person name="Mondo S."/>
            <person name="Nolan M."/>
            <person name="Ohm R."/>
            <person name="Pangilinan J."/>
            <person name="Park H.-J."/>
            <person name="Ramirez L."/>
            <person name="Alfaro M."/>
            <person name="Sun H."/>
            <person name="Tritt A."/>
            <person name="Yoshinaga Y."/>
            <person name="Zwiers L.-H."/>
            <person name="Turgeon B."/>
            <person name="Goodwin S."/>
            <person name="Spatafora J."/>
            <person name="Crous P."/>
            <person name="Grigoriev I."/>
        </authorList>
    </citation>
    <scope>NUCLEOTIDE SEQUENCE</scope>
    <source>
        <strain evidence="3">ATCC 74209</strain>
    </source>
</reference>
<feature type="region of interest" description="Disordered" evidence="1">
    <location>
        <begin position="246"/>
        <end position="301"/>
    </location>
</feature>
<accession>A0A9P4JIX3</accession>
<feature type="compositionally biased region" description="Basic residues" evidence="1">
    <location>
        <begin position="289"/>
        <end position="299"/>
    </location>
</feature>
<feature type="region of interest" description="Disordered" evidence="1">
    <location>
        <begin position="734"/>
        <end position="760"/>
    </location>
</feature>
<evidence type="ECO:0000256" key="1">
    <source>
        <dbReference type="SAM" id="MobiDB-lite"/>
    </source>
</evidence>
<feature type="compositionally biased region" description="Basic and acidic residues" evidence="1">
    <location>
        <begin position="70"/>
        <end position="86"/>
    </location>
</feature>
<dbReference type="Proteomes" id="UP000799536">
    <property type="component" value="Unassembled WGS sequence"/>
</dbReference>
<feature type="compositionally biased region" description="Polar residues" evidence="1">
    <location>
        <begin position="190"/>
        <end position="201"/>
    </location>
</feature>
<dbReference type="GO" id="GO:0005634">
    <property type="term" value="C:nucleus"/>
    <property type="evidence" value="ECO:0007669"/>
    <property type="project" value="TreeGrafter"/>
</dbReference>
<proteinExistence type="predicted"/>
<feature type="compositionally biased region" description="Polar residues" evidence="1">
    <location>
        <begin position="331"/>
        <end position="340"/>
    </location>
</feature>
<dbReference type="PANTHER" id="PTHR23389">
    <property type="entry name" value="CHROMOSOME TRANSMISSION FIDELITY FACTOR 18"/>
    <property type="match status" value="1"/>
</dbReference>
<dbReference type="OrthoDB" id="9996895at2759"/>
<evidence type="ECO:0000313" key="3">
    <source>
        <dbReference type="EMBL" id="KAF2198926.1"/>
    </source>
</evidence>
<keyword evidence="4" id="KW-1185">Reference proteome</keyword>
<feature type="compositionally biased region" description="Basic and acidic residues" evidence="1">
    <location>
        <begin position="611"/>
        <end position="625"/>
    </location>
</feature>
<dbReference type="GO" id="GO:0003677">
    <property type="term" value="F:DNA binding"/>
    <property type="evidence" value="ECO:0007669"/>
    <property type="project" value="TreeGrafter"/>
</dbReference>
<feature type="domain" description="AAA+ ATPase" evidence="2">
    <location>
        <begin position="680"/>
        <end position="884"/>
    </location>
</feature>
<sequence>MALAAVQTAMAFDEKPVIHPFFTKPRRNLSPERNPTPVEPPAGQAEESDYEPADNSKESAKGSKKRIRKSERQTGKKKTVLEKKDQVSLTQFTQKSVEKDTEGTREKLGLLHNSGVGELGESFLEQDPNLSRRKRRKTASPPPAGDLPSEVEAPQTTHGLGWHEQLLIGASEEAENRSAEAADLRDTKLHSQPNITEAGSIEVSTTGVNIGFFPKKEHKVEDMAVQSLDNGYSNYGATVTTKTTVAGTEDSGEVNPNLTTPKKKTMKLARNGKLLPSPPEKGPKEVTSPKRRGRPRGAKAKLASTITVIKYGSDAASRSSIGEKIKNILSGQKHQAQKNAPTAPEAPMKPPGPLKPTHPFFLGKPAPQKNEAIPEEPPPQTLKKSAVTPGKLVAEARHIRSPGSAPVFGPISRDSKLLKHPGMVEAPWPWKQICHVRNLGNEPDYQLSEPETHSTVSKARKFKNRVVDVSEEEDILSRGVAELRQLLDSPLEQDNYPAEGDNVRLPDRLLTTGFDIQTLVSREICTELTNFGSEFASHQAKEQKPAHPVLRTVFKDIPSVLTPFDKGECEQQSWTQKYAPRHAADVLQGGKEAMVFRDWLKNLTVMSVESGKEPGKSIKQAEAKRPPKKKRKNSEDDFIVISDEETDNELVELSDSEEFGPPVPGYYKKKSLRCLGSARNKNVVVISGPNGCGKSAAVYAVAKELDFEVFEINSSSRRSGKDVLDRVGDMSENHLVSHRPTGTAADTDAQTKEDIDQEHSESFQRELETGRQGTMTSFFQAGGGPKPKLKYNLKNAKSTQKAVDISKAAPILQKLPVQQRHQKQSLILLEEADILFEEDQHFWVQVIRLASQSKRPIVITCNDESSIPLEAFRLGAVLRLSPPPIDLAADYMILLCAREGHILERNVVLNLYNAKNHDLRASLVELDFWCQMSVGDRKGGLDWIYQRWPPGKDVDEHGRTRRVASQGTYLSGMGWFSHDIAKSSGMPGFDKEEELLTEVWQNWGVNPQIYPAVKDVLLHDGHPPDPEGGEAVGGSRNSQLKGLEQLDQMFGSVSAADIYCRVGLPLSGNEFLDPSLPPMPEKERLNYIEGARVLQINPILDFSEFDTSMLVQTQLSVQRISHPKGYLQNGHPPEMDEQTLIAAILDHKSKARNERPLSRQNFSEAFDILATQKSPTSLKISALYPLSASSFDRTLRIIVEELAPFVRSIVTHELLLEAERMRVSGLLSQGGRIKRSRTTRASRVASEGGRRETKRKEQWFDKDLNKTLVMTTAGKDWAGLGTLSEELDESQTADSQLSIQED</sequence>
<dbReference type="SUPFAM" id="SSF52540">
    <property type="entry name" value="P-loop containing nucleoside triphosphate hydrolases"/>
    <property type="match status" value="1"/>
</dbReference>
<dbReference type="GO" id="GO:0016887">
    <property type="term" value="F:ATP hydrolysis activity"/>
    <property type="evidence" value="ECO:0007669"/>
    <property type="project" value="InterPro"/>
</dbReference>
<dbReference type="EMBL" id="ML994108">
    <property type="protein sequence ID" value="KAF2198926.1"/>
    <property type="molecule type" value="Genomic_DNA"/>
</dbReference>
<feature type="compositionally biased region" description="Basic and acidic residues" evidence="1">
    <location>
        <begin position="749"/>
        <end position="760"/>
    </location>
</feature>
<dbReference type="GO" id="GO:0005524">
    <property type="term" value="F:ATP binding"/>
    <property type="evidence" value="ECO:0007669"/>
    <property type="project" value="InterPro"/>
</dbReference>
<gene>
    <name evidence="3" type="ORF">GQ43DRAFT_138250</name>
</gene>
<feature type="region of interest" description="Disordered" evidence="1">
    <location>
        <begin position="331"/>
        <end position="350"/>
    </location>
</feature>
<dbReference type="Pfam" id="PF00004">
    <property type="entry name" value="AAA"/>
    <property type="match status" value="1"/>
</dbReference>
<dbReference type="InterPro" id="IPR003593">
    <property type="entry name" value="AAA+_ATPase"/>
</dbReference>